<evidence type="ECO:0000313" key="2">
    <source>
        <dbReference type="EMBL" id="MBW4671500.1"/>
    </source>
</evidence>
<dbReference type="EMBL" id="JAHHGZ010000046">
    <property type="protein sequence ID" value="MBW4671500.1"/>
    <property type="molecule type" value="Genomic_DNA"/>
</dbReference>
<keyword evidence="1" id="KW-0812">Transmembrane</keyword>
<keyword evidence="1" id="KW-1133">Transmembrane helix</keyword>
<dbReference type="Proteomes" id="UP000729701">
    <property type="component" value="Unassembled WGS sequence"/>
</dbReference>
<organism evidence="2 3">
    <name type="scientific">Cyanomargarita calcarea GSE-NOS-MK-12-04C</name>
    <dbReference type="NCBI Taxonomy" id="2839659"/>
    <lineage>
        <taxon>Bacteria</taxon>
        <taxon>Bacillati</taxon>
        <taxon>Cyanobacteriota</taxon>
        <taxon>Cyanophyceae</taxon>
        <taxon>Nostocales</taxon>
        <taxon>Cyanomargaritaceae</taxon>
        <taxon>Cyanomargarita</taxon>
    </lineage>
</organism>
<protein>
    <submittedName>
        <fullName evidence="2">Uncharacterized protein</fullName>
    </submittedName>
</protein>
<feature type="transmembrane region" description="Helical" evidence="1">
    <location>
        <begin position="7"/>
        <end position="25"/>
    </location>
</feature>
<dbReference type="AlphaFoldDB" id="A0A951QVY3"/>
<keyword evidence="1" id="KW-0472">Membrane</keyword>
<evidence type="ECO:0000256" key="1">
    <source>
        <dbReference type="SAM" id="Phobius"/>
    </source>
</evidence>
<reference evidence="2" key="1">
    <citation type="submission" date="2021-05" db="EMBL/GenBank/DDBJ databases">
        <authorList>
            <person name="Pietrasiak N."/>
            <person name="Ward R."/>
            <person name="Stajich J.E."/>
            <person name="Kurbessoian T."/>
        </authorList>
    </citation>
    <scope>NUCLEOTIDE SEQUENCE</scope>
    <source>
        <strain evidence="2">GSE-NOS-MK-12-04C</strain>
    </source>
</reference>
<reference evidence="2" key="2">
    <citation type="journal article" date="2022" name="Microbiol. Resour. Announc.">
        <title>Metagenome Sequencing to Explore Phylogenomics of Terrestrial Cyanobacteria.</title>
        <authorList>
            <person name="Ward R.D."/>
            <person name="Stajich J.E."/>
            <person name="Johansen J.R."/>
            <person name="Huntemann M."/>
            <person name="Clum A."/>
            <person name="Foster B."/>
            <person name="Foster B."/>
            <person name="Roux S."/>
            <person name="Palaniappan K."/>
            <person name="Varghese N."/>
            <person name="Mukherjee S."/>
            <person name="Reddy T.B.K."/>
            <person name="Daum C."/>
            <person name="Copeland A."/>
            <person name="Chen I.A."/>
            <person name="Ivanova N.N."/>
            <person name="Kyrpides N.C."/>
            <person name="Shapiro N."/>
            <person name="Eloe-Fadrosh E.A."/>
            <person name="Pietrasiak N."/>
        </authorList>
    </citation>
    <scope>NUCLEOTIDE SEQUENCE</scope>
    <source>
        <strain evidence="2">GSE-NOS-MK-12-04C</strain>
    </source>
</reference>
<comment type="caution">
    <text evidence="2">The sequence shown here is derived from an EMBL/GenBank/DDBJ whole genome shotgun (WGS) entry which is preliminary data.</text>
</comment>
<sequence length="149" mass="16708">MRKRNIAYILFVITLIGILGLSYLSERSHQLTTCSKSGFNASHQKYYINPEKVVVNPWQGEHHVYAIFMIPGGHLNDRLFKVSISGFGTYCGILGFGGTTVAEGVYAKPGYYLMKALFPTRAAFWLISQGKGSQLEQPRNWILGYSKIP</sequence>
<evidence type="ECO:0000313" key="3">
    <source>
        <dbReference type="Proteomes" id="UP000729701"/>
    </source>
</evidence>
<proteinExistence type="predicted"/>
<gene>
    <name evidence="2" type="ORF">KME60_29770</name>
</gene>
<accession>A0A951QVY3</accession>
<name>A0A951QVY3_9CYAN</name>